<accession>A0AAE0IBH1</accession>
<reference evidence="1" key="1">
    <citation type="journal article" date="2023" name="Mol. Phylogenet. Evol.">
        <title>Genome-scale phylogeny and comparative genomics of the fungal order Sordariales.</title>
        <authorList>
            <person name="Hensen N."/>
            <person name="Bonometti L."/>
            <person name="Westerberg I."/>
            <person name="Brannstrom I.O."/>
            <person name="Guillou S."/>
            <person name="Cros-Aarteil S."/>
            <person name="Calhoun S."/>
            <person name="Haridas S."/>
            <person name="Kuo A."/>
            <person name="Mondo S."/>
            <person name="Pangilinan J."/>
            <person name="Riley R."/>
            <person name="LaButti K."/>
            <person name="Andreopoulos B."/>
            <person name="Lipzen A."/>
            <person name="Chen C."/>
            <person name="Yan M."/>
            <person name="Daum C."/>
            <person name="Ng V."/>
            <person name="Clum A."/>
            <person name="Steindorff A."/>
            <person name="Ohm R.A."/>
            <person name="Martin F."/>
            <person name="Silar P."/>
            <person name="Natvig D.O."/>
            <person name="Lalanne C."/>
            <person name="Gautier V."/>
            <person name="Ament-Velasquez S.L."/>
            <person name="Kruys A."/>
            <person name="Hutchinson M.I."/>
            <person name="Powell A.J."/>
            <person name="Barry K."/>
            <person name="Miller A.N."/>
            <person name="Grigoriev I.V."/>
            <person name="Debuchy R."/>
            <person name="Gladieux P."/>
            <person name="Hiltunen Thoren M."/>
            <person name="Johannesson H."/>
        </authorList>
    </citation>
    <scope>NUCLEOTIDE SEQUENCE</scope>
    <source>
        <strain evidence="1">CBS 118394</strain>
    </source>
</reference>
<dbReference type="Proteomes" id="UP001283341">
    <property type="component" value="Unassembled WGS sequence"/>
</dbReference>
<dbReference type="EMBL" id="JAUEDM010000003">
    <property type="protein sequence ID" value="KAK3321642.1"/>
    <property type="molecule type" value="Genomic_DNA"/>
</dbReference>
<organism evidence="1 2">
    <name type="scientific">Apodospora peruviana</name>
    <dbReference type="NCBI Taxonomy" id="516989"/>
    <lineage>
        <taxon>Eukaryota</taxon>
        <taxon>Fungi</taxon>
        <taxon>Dikarya</taxon>
        <taxon>Ascomycota</taxon>
        <taxon>Pezizomycotina</taxon>
        <taxon>Sordariomycetes</taxon>
        <taxon>Sordariomycetidae</taxon>
        <taxon>Sordariales</taxon>
        <taxon>Lasiosphaeriaceae</taxon>
        <taxon>Apodospora</taxon>
    </lineage>
</organism>
<comment type="caution">
    <text evidence="1">The sequence shown here is derived from an EMBL/GenBank/DDBJ whole genome shotgun (WGS) entry which is preliminary data.</text>
</comment>
<protein>
    <submittedName>
        <fullName evidence="1">Uncharacterized protein</fullName>
    </submittedName>
</protein>
<name>A0AAE0IBH1_9PEZI</name>
<reference evidence="1" key="2">
    <citation type="submission" date="2023-06" db="EMBL/GenBank/DDBJ databases">
        <authorList>
            <consortium name="Lawrence Berkeley National Laboratory"/>
            <person name="Haridas S."/>
            <person name="Hensen N."/>
            <person name="Bonometti L."/>
            <person name="Westerberg I."/>
            <person name="Brannstrom I.O."/>
            <person name="Guillou S."/>
            <person name="Cros-Aarteil S."/>
            <person name="Calhoun S."/>
            <person name="Kuo A."/>
            <person name="Mondo S."/>
            <person name="Pangilinan J."/>
            <person name="Riley R."/>
            <person name="Labutti K."/>
            <person name="Andreopoulos B."/>
            <person name="Lipzen A."/>
            <person name="Chen C."/>
            <person name="Yanf M."/>
            <person name="Daum C."/>
            <person name="Ng V."/>
            <person name="Clum A."/>
            <person name="Steindorff A."/>
            <person name="Ohm R."/>
            <person name="Martin F."/>
            <person name="Silar P."/>
            <person name="Natvig D."/>
            <person name="Lalanne C."/>
            <person name="Gautier V."/>
            <person name="Ament-Velasquez S.L."/>
            <person name="Kruys A."/>
            <person name="Hutchinson M.I."/>
            <person name="Powell A.J."/>
            <person name="Barry K."/>
            <person name="Miller A.N."/>
            <person name="Grigoriev I.V."/>
            <person name="Debuchy R."/>
            <person name="Gladieux P."/>
            <person name="Thoren M.H."/>
            <person name="Johannesson H."/>
        </authorList>
    </citation>
    <scope>NUCLEOTIDE SEQUENCE</scope>
    <source>
        <strain evidence="1">CBS 118394</strain>
    </source>
</reference>
<evidence type="ECO:0000313" key="2">
    <source>
        <dbReference type="Proteomes" id="UP001283341"/>
    </source>
</evidence>
<keyword evidence="2" id="KW-1185">Reference proteome</keyword>
<dbReference type="AlphaFoldDB" id="A0AAE0IBH1"/>
<evidence type="ECO:0000313" key="1">
    <source>
        <dbReference type="EMBL" id="KAK3321642.1"/>
    </source>
</evidence>
<sequence>MRAKQMWWVVSSALIQAAITTARRRIRGRCSGEREDAFYNTLRILYSGSIAHLLVRFWAPLLDATIHSSQAGTRAADKSWHLLSGAPSMDNRARSFHPSSLASS</sequence>
<proteinExistence type="predicted"/>
<gene>
    <name evidence="1" type="ORF">B0H66DRAFT_177435</name>
</gene>